<reference evidence="6 7" key="1">
    <citation type="submission" date="2020-03" db="EMBL/GenBank/DDBJ databases">
        <title>Draft Genome Sequence of 2-Methylisoborneol Producing Pseudanabaena yagii Strain GIHE-NHR1 Isolated from North Han River in South Korea.</title>
        <authorList>
            <person name="Jeong J."/>
        </authorList>
    </citation>
    <scope>NUCLEOTIDE SEQUENCE [LARGE SCALE GENOMIC DNA]</scope>
    <source>
        <strain evidence="6 7">GIHE-NHR1</strain>
    </source>
</reference>
<feature type="domain" description="DNA methylase adenine-specific" evidence="5">
    <location>
        <begin position="338"/>
        <end position="641"/>
    </location>
</feature>
<dbReference type="EMBL" id="JAAVJL010000001">
    <property type="protein sequence ID" value="NMF56874.1"/>
    <property type="molecule type" value="Genomic_DNA"/>
</dbReference>
<keyword evidence="3" id="KW-0808">Transferase</keyword>
<evidence type="ECO:0000256" key="4">
    <source>
        <dbReference type="ARBA" id="ARBA00047942"/>
    </source>
</evidence>
<evidence type="ECO:0000256" key="3">
    <source>
        <dbReference type="ARBA" id="ARBA00022679"/>
    </source>
</evidence>
<evidence type="ECO:0000256" key="1">
    <source>
        <dbReference type="ARBA" id="ARBA00011900"/>
    </source>
</evidence>
<dbReference type="RefSeq" id="WP_169361978.1">
    <property type="nucleotide sequence ID" value="NZ_JAAVJL010000001.1"/>
</dbReference>
<dbReference type="GO" id="GO:0008168">
    <property type="term" value="F:methyltransferase activity"/>
    <property type="evidence" value="ECO:0007669"/>
    <property type="project" value="UniProtKB-KW"/>
</dbReference>
<dbReference type="InterPro" id="IPR029063">
    <property type="entry name" value="SAM-dependent_MTases_sf"/>
</dbReference>
<dbReference type="PANTHER" id="PTHR33841:SF1">
    <property type="entry name" value="DNA METHYLTRANSFERASE A"/>
    <property type="match status" value="1"/>
</dbReference>
<keyword evidence="2 6" id="KW-0489">Methyltransferase</keyword>
<dbReference type="Gene3D" id="3.40.50.150">
    <property type="entry name" value="Vaccinia Virus protein VP39"/>
    <property type="match status" value="1"/>
</dbReference>
<dbReference type="InterPro" id="IPR003356">
    <property type="entry name" value="DNA_methylase_A-5"/>
</dbReference>
<keyword evidence="7" id="KW-1185">Reference proteome</keyword>
<evidence type="ECO:0000259" key="5">
    <source>
        <dbReference type="Pfam" id="PF02384"/>
    </source>
</evidence>
<dbReference type="GO" id="GO:0032259">
    <property type="term" value="P:methylation"/>
    <property type="evidence" value="ECO:0007669"/>
    <property type="project" value="UniProtKB-KW"/>
</dbReference>
<dbReference type="PRINTS" id="PR00507">
    <property type="entry name" value="N12N6MTFRASE"/>
</dbReference>
<name>A0ABX1LPV8_9CYAN</name>
<comment type="catalytic activity">
    <reaction evidence="4">
        <text>a 2'-deoxyadenosine in DNA + S-adenosyl-L-methionine = an N(6)-methyl-2'-deoxyadenosine in DNA + S-adenosyl-L-homocysteine + H(+)</text>
        <dbReference type="Rhea" id="RHEA:15197"/>
        <dbReference type="Rhea" id="RHEA-COMP:12418"/>
        <dbReference type="Rhea" id="RHEA-COMP:12419"/>
        <dbReference type="ChEBI" id="CHEBI:15378"/>
        <dbReference type="ChEBI" id="CHEBI:57856"/>
        <dbReference type="ChEBI" id="CHEBI:59789"/>
        <dbReference type="ChEBI" id="CHEBI:90615"/>
        <dbReference type="ChEBI" id="CHEBI:90616"/>
        <dbReference type="EC" id="2.1.1.72"/>
    </reaction>
</comment>
<dbReference type="EC" id="2.1.1.72" evidence="1"/>
<evidence type="ECO:0000313" key="7">
    <source>
        <dbReference type="Proteomes" id="UP000738376"/>
    </source>
</evidence>
<accession>A0ABX1LPV8</accession>
<dbReference type="InterPro" id="IPR050953">
    <property type="entry name" value="N4_N6_ade-DNA_methylase"/>
</dbReference>
<dbReference type="PANTHER" id="PTHR33841">
    <property type="entry name" value="DNA METHYLTRANSFERASE YEEA-RELATED"/>
    <property type="match status" value="1"/>
</dbReference>
<dbReference type="SUPFAM" id="SSF53335">
    <property type="entry name" value="S-adenosyl-L-methionine-dependent methyltransferases"/>
    <property type="match status" value="1"/>
</dbReference>
<sequence>MSQSGMLELAHKKLYWPKPEQIWEPSGSGPKVYAQLAKEKIEEKITRDKQKFPDAKGAKVSVLAANPEGDETESPIAIICQFTRSVSSVTIKEVHRLAWSFSRARSLITIEPSLIRVWSCCEPPTEEEELKEVASVTKAHLSEQADLSEQAANALQWVELVSGNFFQNHENRFKRSGAADQMLLDNLKEVRQQLEVDGLDVETIHDLLARIIFIQFLFQKQDSKGEPALNERILQDLHSQEVLSKSYRKLSEILDNFDDTYSLFRWLNDKFNGDLFPGKGETEEERESEWQEEIQKVRVEENRYLKKLADFVRGDLKMQDGQFCLWKYYSFDVIPLDFISSIYEEFVNKKAGEGVHYTPEYIVDFILDGVLPWEQTEWDLKILDPACGSGIFLVKAFQRLIYRWELAHDNERISANVLRYLLENNIFGVDIDKEAVRVASFSLYMTMVDSIDPLKYWENQVRFPRLRNQRLIHSDFFAEDKEGFRTDQDAETYDLVLGNAPWGDGTLTPLASEWQKRDKGRWFVPDKNIGPLFLPKAAVLTKPGGQISMMQPVFILILSQLGTAKEFRNNLFSEYCVEEIINLAILRFEIFKNAISPACIITLSVQKPNIEHLIVYICPKPSCSNEDNYYIKIEPQDINTIYLQEAICQPLVWTVLMWGGRRDLNLIQHLARHESLSKYEEKGLVKTRQGVIPGDRKKHQEELLGRRRIWQAKFPQNTFLKLNAKDLPINKDPMTHSRDSTNFSAFEIPQLILKQSWQASSKRFRAAIIEPDEDSHQGVICSETCVSVHIPDDYADLLKTACLIYNSRIAVYYLFLLNASFASERPKVTVGNLLSVPIVQREGLNLDVVKTYDDVDRIAGELFALKDSEYVLINDLINYTLADFKGDKFSPGRLKTQRFGQTLLDNNEEPELKEYCDYFLRVIKGGFGQDKKVCADIFQEETNHRLPVRLVAIYLNKSIHDGIKIEPINSQDLLNRLEQLNKLFMAQPSSDNGGIFYQRVARIYTSTIWNGEQVPTVYLVKPDKIRYWTRSMALRDADEVSADIMLGKANLNQESGALP</sequence>
<dbReference type="Pfam" id="PF02384">
    <property type="entry name" value="N6_Mtase"/>
    <property type="match status" value="1"/>
</dbReference>
<comment type="caution">
    <text evidence="6">The sequence shown here is derived from an EMBL/GenBank/DDBJ whole genome shotgun (WGS) entry which is preliminary data.</text>
</comment>
<organism evidence="6 7">
    <name type="scientific">Pseudanabaena yagii GIHE-NHR1</name>
    <dbReference type="NCBI Taxonomy" id="2722753"/>
    <lineage>
        <taxon>Bacteria</taxon>
        <taxon>Bacillati</taxon>
        <taxon>Cyanobacteriota</taxon>
        <taxon>Cyanophyceae</taxon>
        <taxon>Pseudanabaenales</taxon>
        <taxon>Pseudanabaenaceae</taxon>
        <taxon>Pseudanabaena</taxon>
        <taxon>Pseudanabaena yagii</taxon>
    </lineage>
</organism>
<dbReference type="Proteomes" id="UP000738376">
    <property type="component" value="Unassembled WGS sequence"/>
</dbReference>
<evidence type="ECO:0000313" key="6">
    <source>
        <dbReference type="EMBL" id="NMF56874.1"/>
    </source>
</evidence>
<gene>
    <name evidence="6" type="ORF">HC246_02295</name>
</gene>
<proteinExistence type="predicted"/>
<protein>
    <recommendedName>
        <fullName evidence="1">site-specific DNA-methyltransferase (adenine-specific)</fullName>
        <ecNumber evidence="1">2.1.1.72</ecNumber>
    </recommendedName>
</protein>
<evidence type="ECO:0000256" key="2">
    <source>
        <dbReference type="ARBA" id="ARBA00022603"/>
    </source>
</evidence>